<gene>
    <name evidence="5" type="ORF">BD821_101384</name>
</gene>
<keyword evidence="2 5" id="KW-0808">Transferase</keyword>
<dbReference type="InterPro" id="IPR002505">
    <property type="entry name" value="PTA_PTB"/>
</dbReference>
<dbReference type="STRING" id="37659.GCA_000703125_02567"/>
<accession>A0A2S6G1B7</accession>
<evidence type="ECO:0000313" key="6">
    <source>
        <dbReference type="Proteomes" id="UP000239863"/>
    </source>
</evidence>
<sequence length="298" mass="31703">MVKELEQLIDMAKKRPVKTMSVAVADDNDILKAVAKAVNLGIINATLVGNKERIEAILKDENILIKGAKIINEKDSKNAAKIAVEEVSLGKADFIMKGMINTADLLKAVLDKKADLRGKGILSHVMVYETPTYHKLLFLTDGGMIPYPDVNDKVAIINNAVFVASSLGIQTPKVAAICAVETVNPSMQSTIDASILSQMNKRGQIKNCLVDGPLGLDNSISKEAANHKGIKSEVAGDADILLVPNIESGNFLGKSLTYFGKAKSAGIIVGAKCPIVLVSRADCAMSKLYSIALGALMD</sequence>
<dbReference type="Pfam" id="PF01515">
    <property type="entry name" value="PTA_PTB"/>
    <property type="match status" value="1"/>
</dbReference>
<protein>
    <submittedName>
        <fullName evidence="5">Phosphate butyryltransferase</fullName>
    </submittedName>
</protein>
<evidence type="ECO:0000256" key="3">
    <source>
        <dbReference type="ARBA" id="ARBA00023315"/>
    </source>
</evidence>
<comment type="similarity">
    <text evidence="1">Belongs to the phosphate acetyltransferase and butyryltransferase family.</text>
</comment>
<dbReference type="Proteomes" id="UP000239863">
    <property type="component" value="Unassembled WGS sequence"/>
</dbReference>
<dbReference type="PANTHER" id="PTHR43356:SF2">
    <property type="entry name" value="PHOSPHATE ACETYLTRANSFERASE"/>
    <property type="match status" value="1"/>
</dbReference>
<dbReference type="InterPro" id="IPR012147">
    <property type="entry name" value="P_Ac_Bu_trans"/>
</dbReference>
<evidence type="ECO:0000256" key="2">
    <source>
        <dbReference type="ARBA" id="ARBA00022679"/>
    </source>
</evidence>
<evidence type="ECO:0000313" key="5">
    <source>
        <dbReference type="EMBL" id="PPK49719.1"/>
    </source>
</evidence>
<name>A0A2S6G1B7_9CLOT</name>
<evidence type="ECO:0000256" key="1">
    <source>
        <dbReference type="ARBA" id="ARBA00005656"/>
    </source>
</evidence>
<dbReference type="PANTHER" id="PTHR43356">
    <property type="entry name" value="PHOSPHATE ACETYLTRANSFERASE"/>
    <property type="match status" value="1"/>
</dbReference>
<comment type="caution">
    <text evidence="5">The sequence shown here is derived from an EMBL/GenBank/DDBJ whole genome shotgun (WGS) entry which is preliminary data.</text>
</comment>
<dbReference type="EMBL" id="PTIS01000001">
    <property type="protein sequence ID" value="PPK49719.1"/>
    <property type="molecule type" value="Genomic_DNA"/>
</dbReference>
<dbReference type="OrthoDB" id="9774179at2"/>
<keyword evidence="3" id="KW-0012">Acyltransferase</keyword>
<dbReference type="GO" id="GO:0016746">
    <property type="term" value="F:acyltransferase activity"/>
    <property type="evidence" value="ECO:0007669"/>
    <property type="project" value="UniProtKB-KW"/>
</dbReference>
<dbReference type="InterPro" id="IPR050500">
    <property type="entry name" value="Phos_Acetyltrans/Butyryltrans"/>
</dbReference>
<dbReference type="AlphaFoldDB" id="A0A2S6G1B7"/>
<dbReference type="NCBIfam" id="NF006045">
    <property type="entry name" value="PRK08190.1"/>
    <property type="match status" value="1"/>
</dbReference>
<dbReference type="SUPFAM" id="SSF53659">
    <property type="entry name" value="Isocitrate/Isopropylmalate dehydrogenase-like"/>
    <property type="match status" value="1"/>
</dbReference>
<evidence type="ECO:0000259" key="4">
    <source>
        <dbReference type="Pfam" id="PF01515"/>
    </source>
</evidence>
<dbReference type="PIRSF" id="PIRSF000428">
    <property type="entry name" value="P_Ac_trans"/>
    <property type="match status" value="1"/>
</dbReference>
<dbReference type="Gene3D" id="3.40.718.10">
    <property type="entry name" value="Isopropylmalate Dehydrogenase"/>
    <property type="match status" value="1"/>
</dbReference>
<proteinExistence type="inferred from homology"/>
<organism evidence="5 6">
    <name type="scientific">Clostridium algidicarnis DSM 15099</name>
    <dbReference type="NCBI Taxonomy" id="1121295"/>
    <lineage>
        <taxon>Bacteria</taxon>
        <taxon>Bacillati</taxon>
        <taxon>Bacillota</taxon>
        <taxon>Clostridia</taxon>
        <taxon>Eubacteriales</taxon>
        <taxon>Clostridiaceae</taxon>
        <taxon>Clostridium</taxon>
    </lineage>
</organism>
<reference evidence="5 6" key="1">
    <citation type="submission" date="2018-02" db="EMBL/GenBank/DDBJ databases">
        <title>Genomic Encyclopedia of Archaeal and Bacterial Type Strains, Phase II (KMG-II): from individual species to whole genera.</title>
        <authorList>
            <person name="Goeker M."/>
        </authorList>
    </citation>
    <scope>NUCLEOTIDE SEQUENCE [LARGE SCALE GENOMIC DNA]</scope>
    <source>
        <strain evidence="5 6">DSM 15099</strain>
    </source>
</reference>
<dbReference type="RefSeq" id="WP_104409039.1">
    <property type="nucleotide sequence ID" value="NZ_PTIS01000001.1"/>
</dbReference>
<feature type="domain" description="Phosphate acetyl/butaryl transferase" evidence="4">
    <location>
        <begin position="78"/>
        <end position="293"/>
    </location>
</feature>